<keyword evidence="1" id="KW-0456">Lyase</keyword>
<reference evidence="3" key="2">
    <citation type="submission" date="2021-04" db="EMBL/GenBank/DDBJ databases">
        <authorList>
            <person name="Gilroy R."/>
        </authorList>
    </citation>
    <scope>NUCLEOTIDE SEQUENCE</scope>
    <source>
        <strain evidence="3">ChiBcec6-4105</strain>
    </source>
</reference>
<sequence>MEEKILKGRGVIPGIVEGKAIVCPGSITGWGGIDPETGVIKDYENSNKGMTIKDSILIMPGSKGSNGWSCYFGAARAAGCAPKGWAFTRIDSSAGVASAVMQIPTVVDFPLDADPCKVIKTGDYVRLDGEKGTLEILERA</sequence>
<proteinExistence type="predicted"/>
<comment type="caution">
    <text evidence="3">The sequence shown here is derived from an EMBL/GenBank/DDBJ whole genome shotgun (WGS) entry which is preliminary data.</text>
</comment>
<dbReference type="EMBL" id="DWUY01000186">
    <property type="protein sequence ID" value="HJD28954.1"/>
    <property type="molecule type" value="Genomic_DNA"/>
</dbReference>
<name>A0A9D2QSN8_9FIRM</name>
<evidence type="ECO:0000313" key="4">
    <source>
        <dbReference type="Proteomes" id="UP000823892"/>
    </source>
</evidence>
<protein>
    <submittedName>
        <fullName evidence="3">DUF126 domain-containing protein</fullName>
    </submittedName>
</protein>
<dbReference type="AlphaFoldDB" id="A0A9D2QSN8"/>
<evidence type="ECO:0000256" key="1">
    <source>
        <dbReference type="ARBA" id="ARBA00023239"/>
    </source>
</evidence>
<gene>
    <name evidence="3" type="ORF">H9914_08185</name>
</gene>
<organism evidence="3 4">
    <name type="scientific">Candidatus Blautia avicola</name>
    <dbReference type="NCBI Taxonomy" id="2838483"/>
    <lineage>
        <taxon>Bacteria</taxon>
        <taxon>Bacillati</taxon>
        <taxon>Bacillota</taxon>
        <taxon>Clostridia</taxon>
        <taxon>Lachnospirales</taxon>
        <taxon>Lachnospiraceae</taxon>
        <taxon>Blautia</taxon>
    </lineage>
</organism>
<reference evidence="3" key="1">
    <citation type="journal article" date="2021" name="PeerJ">
        <title>Extensive microbial diversity within the chicken gut microbiome revealed by metagenomics and culture.</title>
        <authorList>
            <person name="Gilroy R."/>
            <person name="Ravi A."/>
            <person name="Getino M."/>
            <person name="Pursley I."/>
            <person name="Horton D.L."/>
            <person name="Alikhan N.F."/>
            <person name="Baker D."/>
            <person name="Gharbi K."/>
            <person name="Hall N."/>
            <person name="Watson M."/>
            <person name="Adriaenssens E.M."/>
            <person name="Foster-Nyarko E."/>
            <person name="Jarju S."/>
            <person name="Secka A."/>
            <person name="Antonio M."/>
            <person name="Oren A."/>
            <person name="Chaudhuri R.R."/>
            <person name="La Ragione R."/>
            <person name="Hildebrand F."/>
            <person name="Pallen M.J."/>
        </authorList>
    </citation>
    <scope>NUCLEOTIDE SEQUENCE</scope>
    <source>
        <strain evidence="3">ChiBcec6-4105</strain>
    </source>
</reference>
<dbReference type="InterPro" id="IPR002840">
    <property type="entry name" value="PMDh-S-like_dom"/>
</dbReference>
<dbReference type="GO" id="GO:0016829">
    <property type="term" value="F:lyase activity"/>
    <property type="evidence" value="ECO:0007669"/>
    <property type="project" value="UniProtKB-KW"/>
</dbReference>
<dbReference type="Gene3D" id="3.50.30.10">
    <property type="entry name" value="Phosphohistidine domain"/>
    <property type="match status" value="1"/>
</dbReference>
<dbReference type="Proteomes" id="UP000823892">
    <property type="component" value="Unassembled WGS sequence"/>
</dbReference>
<dbReference type="SUPFAM" id="SSF52016">
    <property type="entry name" value="LeuD/IlvD-like"/>
    <property type="match status" value="1"/>
</dbReference>
<evidence type="ECO:0000259" key="2">
    <source>
        <dbReference type="Pfam" id="PF01989"/>
    </source>
</evidence>
<dbReference type="Pfam" id="PF01989">
    <property type="entry name" value="AcnX_swivel_put"/>
    <property type="match status" value="1"/>
</dbReference>
<accession>A0A9D2QSN8</accession>
<feature type="domain" description="Phosphomevalonate dehydratase small subunit-like" evidence="2">
    <location>
        <begin position="28"/>
        <end position="106"/>
    </location>
</feature>
<evidence type="ECO:0000313" key="3">
    <source>
        <dbReference type="EMBL" id="HJD28954.1"/>
    </source>
</evidence>